<evidence type="ECO:0000313" key="5">
    <source>
        <dbReference type="EMBL" id="CAJ0957172.1"/>
    </source>
</evidence>
<proteinExistence type="predicted"/>
<dbReference type="CDD" id="cd12884">
    <property type="entry name" value="SPRY_hnRNP"/>
    <property type="match status" value="1"/>
</dbReference>
<reference evidence="5" key="1">
    <citation type="submission" date="2023-07" db="EMBL/GenBank/DDBJ databases">
        <authorList>
            <person name="Stuckert A."/>
        </authorList>
    </citation>
    <scope>NUCLEOTIDE SEQUENCE</scope>
</reference>
<keyword evidence="6" id="KW-1185">Reference proteome</keyword>
<organism evidence="5 6">
    <name type="scientific">Ranitomeya imitator</name>
    <name type="common">mimic poison frog</name>
    <dbReference type="NCBI Taxonomy" id="111125"/>
    <lineage>
        <taxon>Eukaryota</taxon>
        <taxon>Metazoa</taxon>
        <taxon>Chordata</taxon>
        <taxon>Craniata</taxon>
        <taxon>Vertebrata</taxon>
        <taxon>Euteleostomi</taxon>
        <taxon>Amphibia</taxon>
        <taxon>Batrachia</taxon>
        <taxon>Anura</taxon>
        <taxon>Neobatrachia</taxon>
        <taxon>Hyloidea</taxon>
        <taxon>Dendrobatidae</taxon>
        <taxon>Dendrobatinae</taxon>
        <taxon>Ranitomeya</taxon>
    </lineage>
</organism>
<dbReference type="PANTHER" id="PTHR12381:SF41">
    <property type="entry name" value="HETEROGENEOUS NUCLEAR RIBONUCLEOPROTEIN U-LIKE PROTEIN 1"/>
    <property type="match status" value="1"/>
</dbReference>
<name>A0ABN9M4D9_9NEOB</name>
<dbReference type="SUPFAM" id="SSF49899">
    <property type="entry name" value="Concanavalin A-like lectins/glucanases"/>
    <property type="match status" value="1"/>
</dbReference>
<accession>A0ABN9M4D9</accession>
<gene>
    <name evidence="5" type="ORF">RIMI_LOCUS15843157</name>
</gene>
<evidence type="ECO:0000313" key="6">
    <source>
        <dbReference type="Proteomes" id="UP001176940"/>
    </source>
</evidence>
<dbReference type="SMART" id="SM00449">
    <property type="entry name" value="SPRY"/>
    <property type="match status" value="1"/>
</dbReference>
<dbReference type="InterPro" id="IPR013320">
    <property type="entry name" value="ConA-like_dom_sf"/>
</dbReference>
<feature type="compositionally biased region" description="Basic and acidic residues" evidence="3">
    <location>
        <begin position="13"/>
        <end position="23"/>
    </location>
</feature>
<evidence type="ECO:0000256" key="1">
    <source>
        <dbReference type="ARBA" id="ARBA00004123"/>
    </source>
</evidence>
<dbReference type="InterPro" id="IPR003877">
    <property type="entry name" value="SPRY_dom"/>
</dbReference>
<dbReference type="InterPro" id="IPR035778">
    <property type="entry name" value="SPRY_hnRNP_U"/>
</dbReference>
<keyword evidence="2" id="KW-0539">Nucleus</keyword>
<evidence type="ECO:0000256" key="2">
    <source>
        <dbReference type="ARBA" id="ARBA00023242"/>
    </source>
</evidence>
<feature type="compositionally biased region" description="Basic and acidic residues" evidence="3">
    <location>
        <begin position="69"/>
        <end position="79"/>
    </location>
</feature>
<comment type="subcellular location">
    <subcellularLocation>
        <location evidence="1">Nucleus</location>
    </subcellularLocation>
</comment>
<feature type="region of interest" description="Disordered" evidence="3">
    <location>
        <begin position="1"/>
        <end position="132"/>
    </location>
</feature>
<protein>
    <recommendedName>
        <fullName evidence="4">SPRY domain-containing protein</fullName>
    </recommendedName>
</protein>
<dbReference type="PANTHER" id="PTHR12381">
    <property type="entry name" value="HETEROGENEOUS NUCLEAR RIBONUCLEOPROTEIN U FAMILY MEMBER"/>
    <property type="match status" value="1"/>
</dbReference>
<comment type="caution">
    <text evidence="5">The sequence shown here is derived from an EMBL/GenBank/DDBJ whole genome shotgun (WGS) entry which is preliminary data.</text>
</comment>
<evidence type="ECO:0000256" key="3">
    <source>
        <dbReference type="SAM" id="MobiDB-lite"/>
    </source>
</evidence>
<dbReference type="Pfam" id="PF00622">
    <property type="entry name" value="SPRY"/>
    <property type="match status" value="1"/>
</dbReference>
<dbReference type="EMBL" id="CAUEEQ010043293">
    <property type="protein sequence ID" value="CAJ0957172.1"/>
    <property type="molecule type" value="Genomic_DNA"/>
</dbReference>
<dbReference type="InterPro" id="IPR043136">
    <property type="entry name" value="B30.2/SPRY_sf"/>
</dbReference>
<sequence>MGDHFHRGGYPPRDFRRDGEGRYYGHQSPDHYGPSGGGYPPPHRQEIKQERDLPYDRRPVEPALPPHDTGLKNEFKQEQPDPGYKGPNAGDPPQSLPNRKRSFDDRGRGFYEHREDRRNRFSQGRGGGHDDEDDVFDESFVVLDNYNSDLHFKLSKDRTVGFPLTKQGFAYLWSGARATHGVNKGRVCYELKITEEIAVEDLPASEPDPHVVRVGWSLDSCSTQLGEEMFSYGYGGTAKKSTNSKFENYGETFAENDVIGCFIDSDPESDEPLDLESPGYRSTIDSLIEAVNQSLQVDEEPATSSTDTSVSFKKSKRTHRVFANHPKFQAIVQRHRERPDKRFQGQRSLESKYPFSPDLRKQWTESPPVDPPVSRLSSKTILYVTDGSSIKDPTDRLVDSLARSVFEASGSALFPSFAATWVAKAVAFWADSLHKTLQNSDLSPDIAELANQISLAGNYLVTLPWMQLTALHLRLPMLWLLGERYA</sequence>
<dbReference type="Gene3D" id="1.10.287.3160">
    <property type="match status" value="1"/>
</dbReference>
<feature type="compositionally biased region" description="Basic and acidic residues" evidence="3">
    <location>
        <begin position="101"/>
        <end position="119"/>
    </location>
</feature>
<feature type="region of interest" description="Disordered" evidence="3">
    <location>
        <begin position="336"/>
        <end position="372"/>
    </location>
</feature>
<feature type="compositionally biased region" description="Basic and acidic residues" evidence="3">
    <location>
        <begin position="43"/>
        <end position="60"/>
    </location>
</feature>
<dbReference type="Proteomes" id="UP001176940">
    <property type="component" value="Unassembled WGS sequence"/>
</dbReference>
<dbReference type="Gene3D" id="2.60.120.920">
    <property type="match status" value="1"/>
</dbReference>
<feature type="domain" description="SPRY" evidence="4">
    <location>
        <begin position="184"/>
        <end position="432"/>
    </location>
</feature>
<evidence type="ECO:0000259" key="4">
    <source>
        <dbReference type="SMART" id="SM00449"/>
    </source>
</evidence>